<evidence type="ECO:0000256" key="4">
    <source>
        <dbReference type="ARBA" id="ARBA00022630"/>
    </source>
</evidence>
<proteinExistence type="inferred from homology"/>
<evidence type="ECO:0000256" key="2">
    <source>
        <dbReference type="ARBA" id="ARBA00004749"/>
    </source>
</evidence>
<gene>
    <name evidence="9" type="ORF">SU32_09035</name>
</gene>
<dbReference type="STRING" id="1514904.SU32_09035"/>
<evidence type="ECO:0000256" key="5">
    <source>
        <dbReference type="ARBA" id="ARBA00022827"/>
    </source>
</evidence>
<dbReference type="SUPFAM" id="SSF51905">
    <property type="entry name" value="FAD/NAD(P)-binding domain"/>
    <property type="match status" value="1"/>
</dbReference>
<comment type="pathway">
    <text evidence="2">Cofactor biosynthesis; ubiquinone biosynthesis.</text>
</comment>
<dbReference type="Proteomes" id="UP000038011">
    <property type="component" value="Unassembled WGS sequence"/>
</dbReference>
<dbReference type="NCBIfam" id="TIGR01988">
    <property type="entry name" value="Ubi-OHases"/>
    <property type="match status" value="1"/>
</dbReference>
<dbReference type="EMBL" id="JXMU01000011">
    <property type="protein sequence ID" value="KPB01381.1"/>
    <property type="molecule type" value="Genomic_DNA"/>
</dbReference>
<dbReference type="AlphaFoldDB" id="A0A0N0VLU8"/>
<dbReference type="InterPro" id="IPR036188">
    <property type="entry name" value="FAD/NAD-bd_sf"/>
</dbReference>
<evidence type="ECO:0000313" key="10">
    <source>
        <dbReference type="Proteomes" id="UP000038011"/>
    </source>
</evidence>
<accession>A0A0N0VLU8</accession>
<name>A0A0N0VLU8_9HYPH</name>
<dbReference type="Pfam" id="PF01494">
    <property type="entry name" value="FAD_binding_3"/>
    <property type="match status" value="1"/>
</dbReference>
<evidence type="ECO:0000313" key="9">
    <source>
        <dbReference type="EMBL" id="KPB01381.1"/>
    </source>
</evidence>
<dbReference type="Gene3D" id="3.50.50.60">
    <property type="entry name" value="FAD/NAD(P)-binding domain"/>
    <property type="match status" value="2"/>
</dbReference>
<comment type="similarity">
    <text evidence="3">Belongs to the UbiH/COQ6 family.</text>
</comment>
<evidence type="ECO:0000256" key="6">
    <source>
        <dbReference type="ARBA" id="ARBA00023002"/>
    </source>
</evidence>
<dbReference type="InterPro" id="IPR002938">
    <property type="entry name" value="FAD-bd"/>
</dbReference>
<dbReference type="GO" id="GO:0006744">
    <property type="term" value="P:ubiquinone biosynthetic process"/>
    <property type="evidence" value="ECO:0007669"/>
    <property type="project" value="UniProtKB-UniPathway"/>
</dbReference>
<protein>
    <submittedName>
        <fullName evidence="9">2-octaprenyl-6-methoxyphenyl hydroxylase</fullName>
    </submittedName>
</protein>
<dbReference type="PRINTS" id="PR00420">
    <property type="entry name" value="RNGMNOXGNASE"/>
</dbReference>
<sequence>MEVEFMSGSDADIVVVGGGPTGLAAALECASYGRSVILLAPSGSHVDTDARTTALMVPSINLIKTMGVWDDCAAHAAPLRTLRIVDDTGRLLHAPTTDFQAEEISESEFGYNIPNRILNAALQKAIDGTPTIRQIDVQLSAVKYGADHAELTLSNGEQITAQLVVGADGAQSIVRQSANIDVRRWDYPQTACVMAFDHARNHNFVSAEFHTVEGPFTQVPLPGKRSSLVWVRKPEAIQALLAVDEDALCLAVEKQMHSMLGKISNPTKIQTWPLSGSLAHQFAKHRCVLVGQAAHAFPPIGAQGLNLGFRDVEDLGAALAKASEDAGASTVSNTYDRKRRADIYLRTGAVDLLNRSLLSGFVPLHMARALGMGALKYGGPLRSIFMREGIKPGSSFSNLFSRLTDKRKAATSSS</sequence>
<evidence type="ECO:0000256" key="7">
    <source>
        <dbReference type="ARBA" id="ARBA00023033"/>
    </source>
</evidence>
<dbReference type="GO" id="GO:0016705">
    <property type="term" value="F:oxidoreductase activity, acting on paired donors, with incorporation or reduction of molecular oxygen"/>
    <property type="evidence" value="ECO:0007669"/>
    <property type="project" value="InterPro"/>
</dbReference>
<comment type="cofactor">
    <cofactor evidence="1">
        <name>FAD</name>
        <dbReference type="ChEBI" id="CHEBI:57692"/>
    </cofactor>
</comment>
<dbReference type="GO" id="GO:0004497">
    <property type="term" value="F:monooxygenase activity"/>
    <property type="evidence" value="ECO:0007669"/>
    <property type="project" value="UniProtKB-KW"/>
</dbReference>
<keyword evidence="6" id="KW-0560">Oxidoreductase</keyword>
<evidence type="ECO:0000259" key="8">
    <source>
        <dbReference type="Pfam" id="PF01494"/>
    </source>
</evidence>
<dbReference type="InterPro" id="IPR051205">
    <property type="entry name" value="UbiH/COQ6_monooxygenase"/>
</dbReference>
<reference evidence="9 10" key="1">
    <citation type="submission" date="2015-01" db="EMBL/GenBank/DDBJ databases">
        <title>Ahrensia donghaiensis sp. nov., a novel dimethylsulphoniopropionate-cleavage bacterium isolated from seawater and emended descriptions of the genus Ahrensia and Ahrensia kielensis.</title>
        <authorList>
            <person name="Liu J."/>
        </authorList>
    </citation>
    <scope>NUCLEOTIDE SEQUENCE [LARGE SCALE GENOMIC DNA]</scope>
    <source>
        <strain evidence="9 10">LZD062</strain>
    </source>
</reference>
<keyword evidence="4" id="KW-0285">Flavoprotein</keyword>
<dbReference type="InterPro" id="IPR010971">
    <property type="entry name" value="UbiH/COQ6"/>
</dbReference>
<dbReference type="UniPathway" id="UPA00232"/>
<dbReference type="PANTHER" id="PTHR43876">
    <property type="entry name" value="UBIQUINONE BIOSYNTHESIS MONOOXYGENASE COQ6, MITOCHONDRIAL"/>
    <property type="match status" value="1"/>
</dbReference>
<evidence type="ECO:0000256" key="3">
    <source>
        <dbReference type="ARBA" id="ARBA00005349"/>
    </source>
</evidence>
<dbReference type="NCBIfam" id="NF005691">
    <property type="entry name" value="PRK07494.1"/>
    <property type="match status" value="1"/>
</dbReference>
<feature type="domain" description="FAD-binding" evidence="8">
    <location>
        <begin position="11"/>
        <end position="341"/>
    </location>
</feature>
<evidence type="ECO:0000256" key="1">
    <source>
        <dbReference type="ARBA" id="ARBA00001974"/>
    </source>
</evidence>
<dbReference type="PANTHER" id="PTHR43876:SF7">
    <property type="entry name" value="UBIQUINONE BIOSYNTHESIS MONOOXYGENASE COQ6, MITOCHONDRIAL"/>
    <property type="match status" value="1"/>
</dbReference>
<keyword evidence="5" id="KW-0274">FAD</keyword>
<dbReference type="PATRIC" id="fig|1514904.3.peg.632"/>
<keyword evidence="7" id="KW-0503">Monooxygenase</keyword>
<dbReference type="GO" id="GO:0071949">
    <property type="term" value="F:FAD binding"/>
    <property type="evidence" value="ECO:0007669"/>
    <property type="project" value="InterPro"/>
</dbReference>
<organism evidence="9 10">
    <name type="scientific">Ahrensia marina</name>
    <dbReference type="NCBI Taxonomy" id="1514904"/>
    <lineage>
        <taxon>Bacteria</taxon>
        <taxon>Pseudomonadati</taxon>
        <taxon>Pseudomonadota</taxon>
        <taxon>Alphaproteobacteria</taxon>
        <taxon>Hyphomicrobiales</taxon>
        <taxon>Ahrensiaceae</taxon>
        <taxon>Ahrensia</taxon>
    </lineage>
</organism>
<comment type="caution">
    <text evidence="9">The sequence shown here is derived from an EMBL/GenBank/DDBJ whole genome shotgun (WGS) entry which is preliminary data.</text>
</comment>
<keyword evidence="10" id="KW-1185">Reference proteome</keyword>